<dbReference type="PROSITE" id="PS00801">
    <property type="entry name" value="TRANSKETOLASE_1"/>
    <property type="match status" value="1"/>
</dbReference>
<keyword evidence="8 10" id="KW-0786">Thiamine pyrophosphate</keyword>
<evidence type="ECO:0000259" key="12">
    <source>
        <dbReference type="SMART" id="SM00861"/>
    </source>
</evidence>
<keyword evidence="7 10" id="KW-0784">Thiamine biosynthesis</keyword>
<keyword evidence="4 10" id="KW-0808">Transferase</keyword>
<comment type="caution">
    <text evidence="13">The sequence shown here is derived from an EMBL/GenBank/DDBJ whole genome shotgun (WGS) entry which is preliminary data.</text>
</comment>
<comment type="similarity">
    <text evidence="2 10">Belongs to the transketolase family. DXPS subfamily.</text>
</comment>
<feature type="binding site" evidence="10">
    <location>
        <position position="73"/>
    </location>
    <ligand>
        <name>thiamine diphosphate</name>
        <dbReference type="ChEBI" id="CHEBI:58937"/>
    </ligand>
</feature>
<feature type="binding site" evidence="10">
    <location>
        <begin position="113"/>
        <end position="115"/>
    </location>
    <ligand>
        <name>thiamine diphosphate</name>
        <dbReference type="ChEBI" id="CHEBI:58937"/>
    </ligand>
</feature>
<feature type="domain" description="Transketolase-like pyrimidine-binding" evidence="12">
    <location>
        <begin position="318"/>
        <end position="482"/>
    </location>
</feature>
<evidence type="ECO:0000256" key="1">
    <source>
        <dbReference type="ARBA" id="ARBA00004980"/>
    </source>
</evidence>
<dbReference type="Pfam" id="PF13292">
    <property type="entry name" value="DXP_synthase_N"/>
    <property type="match status" value="1"/>
</dbReference>
<dbReference type="HAMAP" id="MF_00315">
    <property type="entry name" value="DXP_synth"/>
    <property type="match status" value="1"/>
</dbReference>
<dbReference type="GO" id="GO:0030976">
    <property type="term" value="F:thiamine pyrophosphate binding"/>
    <property type="evidence" value="ECO:0007669"/>
    <property type="project" value="UniProtKB-UniRule"/>
</dbReference>
<dbReference type="GO" id="GO:0016114">
    <property type="term" value="P:terpenoid biosynthetic process"/>
    <property type="evidence" value="ECO:0007669"/>
    <property type="project" value="UniProtKB-UniRule"/>
</dbReference>
<evidence type="ECO:0000256" key="8">
    <source>
        <dbReference type="ARBA" id="ARBA00023052"/>
    </source>
</evidence>
<comment type="catalytic activity">
    <reaction evidence="10">
        <text>D-glyceraldehyde 3-phosphate + pyruvate + H(+) = 1-deoxy-D-xylulose 5-phosphate + CO2</text>
        <dbReference type="Rhea" id="RHEA:12605"/>
        <dbReference type="ChEBI" id="CHEBI:15361"/>
        <dbReference type="ChEBI" id="CHEBI:15378"/>
        <dbReference type="ChEBI" id="CHEBI:16526"/>
        <dbReference type="ChEBI" id="CHEBI:57792"/>
        <dbReference type="ChEBI" id="CHEBI:59776"/>
        <dbReference type="EC" id="2.2.1.7"/>
    </reaction>
</comment>
<feature type="compositionally biased region" description="Basic and acidic residues" evidence="11">
    <location>
        <begin position="637"/>
        <end position="658"/>
    </location>
</feature>
<keyword evidence="14" id="KW-1185">Reference proteome</keyword>
<dbReference type="PANTHER" id="PTHR43322">
    <property type="entry name" value="1-D-DEOXYXYLULOSE 5-PHOSPHATE SYNTHASE-RELATED"/>
    <property type="match status" value="1"/>
</dbReference>
<dbReference type="Pfam" id="PF02780">
    <property type="entry name" value="Transketolase_C"/>
    <property type="match status" value="1"/>
</dbReference>
<sequence length="664" mass="70210">MTLLESITGPEDLRRLDATLLPRLAGEIREFLVDAVSKTGGHLGPNLGVVELTIALHRVFDSPRDRILFDTGHQAYVHKLLTGRQDFSALKRRGGVSGYPSQSESEHDVIENSHASTVLSYADGIAKAFQLRGESERAVVAVVGDGALTGGMCWEALNNIAGAQDRPVIIVVNDNGRSYSPTIGGLASHLADLRVTQGYERALDLIKRTVPKAPVVGAVAYEALHGMKKGIKDVLQPQAMFEDLGMKYVGPIDGHDTEAMEHALRKARSYGRPVIVHALTRKGQGYEPALANDEDHMHGAGAFDPATGKSPAKPGAAPGWTKVFGEEMVEIGAERPDVVAITAAMLHPTGLAPFAEAYPDRIYDVGIAEQHAATSAAGLAFGGMHPVFAVYATFLNRAFDQVLMDVALHRLPVTFALDRSGVTGDDGASHNGMWDLSILSLVPGMRIAVPRDGARLRELLRECVAIEDGPSAIRYPKGSVATDVEAVDQVGGMDVLARHDGANGTRVLLVVAGSLAGTVLEAAELIAAQGIGVTVVDPRWVKPLDPALVGLAAEHTLVAVVEDNGRTGAVGDAVARELRDHAVDVPVRTYGIEQEFLDHASRAQILADLGLTPQDLAREITAATAHVAGHGNASAAERGHAAGAEREHGSTTEREHASAEAATD</sequence>
<dbReference type="RefSeq" id="WP_122196371.1">
    <property type="nucleotide sequence ID" value="NZ_JBHSKC010000011.1"/>
</dbReference>
<evidence type="ECO:0000256" key="5">
    <source>
        <dbReference type="ARBA" id="ARBA00022723"/>
    </source>
</evidence>
<keyword evidence="6 10" id="KW-0460">Magnesium</keyword>
<organism evidence="13 14">
    <name type="scientific">Actinomadura harenae</name>
    <dbReference type="NCBI Taxonomy" id="2483351"/>
    <lineage>
        <taxon>Bacteria</taxon>
        <taxon>Bacillati</taxon>
        <taxon>Actinomycetota</taxon>
        <taxon>Actinomycetes</taxon>
        <taxon>Streptosporangiales</taxon>
        <taxon>Thermomonosporaceae</taxon>
        <taxon>Actinomadura</taxon>
    </lineage>
</organism>
<dbReference type="NCBIfam" id="NF003933">
    <property type="entry name" value="PRK05444.2-2"/>
    <property type="match status" value="1"/>
</dbReference>
<name>A0A3M2LWL8_9ACTN</name>
<dbReference type="InterPro" id="IPR009014">
    <property type="entry name" value="Transketo_C/PFOR_II"/>
</dbReference>
<dbReference type="InterPro" id="IPR029061">
    <property type="entry name" value="THDP-binding"/>
</dbReference>
<feature type="binding site" evidence="10">
    <location>
        <begin position="146"/>
        <end position="147"/>
    </location>
    <ligand>
        <name>thiamine diphosphate</name>
        <dbReference type="ChEBI" id="CHEBI:58937"/>
    </ligand>
</feature>
<comment type="cofactor">
    <cofactor evidence="10">
        <name>Mg(2+)</name>
        <dbReference type="ChEBI" id="CHEBI:18420"/>
    </cofactor>
    <text evidence="10">Binds 1 Mg(2+) ion per subunit.</text>
</comment>
<dbReference type="SUPFAM" id="SSF52922">
    <property type="entry name" value="TK C-terminal domain-like"/>
    <property type="match status" value="1"/>
</dbReference>
<dbReference type="NCBIfam" id="TIGR00204">
    <property type="entry name" value="dxs"/>
    <property type="match status" value="1"/>
</dbReference>
<dbReference type="SMART" id="SM00861">
    <property type="entry name" value="Transket_pyr"/>
    <property type="match status" value="1"/>
</dbReference>
<dbReference type="GO" id="GO:0005829">
    <property type="term" value="C:cytosol"/>
    <property type="evidence" value="ECO:0007669"/>
    <property type="project" value="TreeGrafter"/>
</dbReference>
<gene>
    <name evidence="10 13" type="primary">dxs</name>
    <name evidence="13" type="ORF">EBO15_22340</name>
</gene>
<feature type="binding site" evidence="10">
    <location>
        <position position="286"/>
    </location>
    <ligand>
        <name>thiamine diphosphate</name>
        <dbReference type="ChEBI" id="CHEBI:58937"/>
    </ligand>
</feature>
<dbReference type="PANTHER" id="PTHR43322:SF5">
    <property type="entry name" value="1-DEOXY-D-XYLULOSE-5-PHOSPHATE SYNTHASE, CHLOROPLASTIC"/>
    <property type="match status" value="1"/>
</dbReference>
<dbReference type="GO" id="GO:0019288">
    <property type="term" value="P:isopentenyl diphosphate biosynthetic process, methylerythritol 4-phosphate pathway"/>
    <property type="evidence" value="ECO:0007669"/>
    <property type="project" value="TreeGrafter"/>
</dbReference>
<comment type="pathway">
    <text evidence="1 10">Metabolic intermediate biosynthesis; 1-deoxy-D-xylulose 5-phosphate biosynthesis; 1-deoxy-D-xylulose 5-phosphate from D-glyceraldehyde 3-phosphate and pyruvate: step 1/1.</text>
</comment>
<dbReference type="Gene3D" id="3.40.50.970">
    <property type="match status" value="2"/>
</dbReference>
<comment type="cofactor">
    <cofactor evidence="10">
        <name>thiamine diphosphate</name>
        <dbReference type="ChEBI" id="CHEBI:58937"/>
    </cofactor>
    <text evidence="10">Binds 1 thiamine pyrophosphate per subunit.</text>
</comment>
<dbReference type="GO" id="GO:0000287">
    <property type="term" value="F:magnesium ion binding"/>
    <property type="evidence" value="ECO:0007669"/>
    <property type="project" value="UniProtKB-UniRule"/>
</dbReference>
<evidence type="ECO:0000256" key="7">
    <source>
        <dbReference type="ARBA" id="ARBA00022977"/>
    </source>
</evidence>
<dbReference type="FunFam" id="3.40.50.970:FF:000005">
    <property type="entry name" value="1-deoxy-D-xylulose-5-phosphate synthase"/>
    <property type="match status" value="1"/>
</dbReference>
<evidence type="ECO:0000256" key="10">
    <source>
        <dbReference type="HAMAP-Rule" id="MF_00315"/>
    </source>
</evidence>
<dbReference type="PROSITE" id="PS00802">
    <property type="entry name" value="TRANSKETOLASE_2"/>
    <property type="match status" value="1"/>
</dbReference>
<feature type="binding site" evidence="10">
    <location>
        <position position="175"/>
    </location>
    <ligand>
        <name>thiamine diphosphate</name>
        <dbReference type="ChEBI" id="CHEBI:58937"/>
    </ligand>
</feature>
<feature type="binding site" evidence="10">
    <location>
        <position position="145"/>
    </location>
    <ligand>
        <name>Mg(2+)</name>
        <dbReference type="ChEBI" id="CHEBI:18420"/>
    </ligand>
</feature>
<dbReference type="InterPro" id="IPR020826">
    <property type="entry name" value="Transketolase_BS"/>
</dbReference>
<feature type="binding site" evidence="10">
    <location>
        <position position="175"/>
    </location>
    <ligand>
        <name>Mg(2+)</name>
        <dbReference type="ChEBI" id="CHEBI:18420"/>
    </ligand>
</feature>
<evidence type="ECO:0000313" key="14">
    <source>
        <dbReference type="Proteomes" id="UP000282674"/>
    </source>
</evidence>
<evidence type="ECO:0000256" key="6">
    <source>
        <dbReference type="ARBA" id="ARBA00022842"/>
    </source>
</evidence>
<evidence type="ECO:0000256" key="2">
    <source>
        <dbReference type="ARBA" id="ARBA00011081"/>
    </source>
</evidence>
<evidence type="ECO:0000313" key="13">
    <source>
        <dbReference type="EMBL" id="RMI41727.1"/>
    </source>
</evidence>
<dbReference type="AlphaFoldDB" id="A0A3M2LWL8"/>
<proteinExistence type="inferred from homology"/>
<dbReference type="Pfam" id="PF02779">
    <property type="entry name" value="Transket_pyr"/>
    <property type="match status" value="1"/>
</dbReference>
<reference evidence="13 14" key="1">
    <citation type="submission" date="2018-10" db="EMBL/GenBank/DDBJ databases">
        <title>Isolation from soil.</title>
        <authorList>
            <person name="Hu J."/>
        </authorList>
    </citation>
    <scope>NUCLEOTIDE SEQUENCE [LARGE SCALE GENOMIC DNA]</scope>
    <source>
        <strain evidence="13 14">NEAU-Ht49</strain>
    </source>
</reference>
<keyword evidence="5 10" id="KW-0479">Metal-binding</keyword>
<dbReference type="SUPFAM" id="SSF52518">
    <property type="entry name" value="Thiamin diphosphate-binding fold (THDP-binding)"/>
    <property type="match status" value="2"/>
</dbReference>
<dbReference type="GO" id="GO:0008661">
    <property type="term" value="F:1-deoxy-D-xylulose-5-phosphate synthase activity"/>
    <property type="evidence" value="ECO:0007669"/>
    <property type="project" value="UniProtKB-UniRule"/>
</dbReference>
<evidence type="ECO:0000256" key="3">
    <source>
        <dbReference type="ARBA" id="ARBA00011738"/>
    </source>
</evidence>
<dbReference type="InterPro" id="IPR049557">
    <property type="entry name" value="Transketolase_CS"/>
</dbReference>
<comment type="function">
    <text evidence="10">Catalyzes the acyloin condensation reaction between C atoms 2 and 3 of pyruvate and glyceraldehyde 3-phosphate to yield 1-deoxy-D-xylulose-5-phosphate (DXP).</text>
</comment>
<dbReference type="CDD" id="cd07033">
    <property type="entry name" value="TPP_PYR_DXS_TK_like"/>
    <property type="match status" value="1"/>
</dbReference>
<dbReference type="GO" id="GO:0009228">
    <property type="term" value="P:thiamine biosynthetic process"/>
    <property type="evidence" value="ECO:0007669"/>
    <property type="project" value="UniProtKB-UniRule"/>
</dbReference>
<dbReference type="OrthoDB" id="9803371at2"/>
<dbReference type="InterPro" id="IPR005475">
    <property type="entry name" value="Transketolase-like_Pyr-bd"/>
</dbReference>
<feature type="binding site" evidence="10">
    <location>
        <position position="369"/>
    </location>
    <ligand>
        <name>thiamine diphosphate</name>
        <dbReference type="ChEBI" id="CHEBI:58937"/>
    </ligand>
</feature>
<keyword evidence="9 10" id="KW-0414">Isoprene biosynthesis</keyword>
<dbReference type="Proteomes" id="UP000282674">
    <property type="component" value="Unassembled WGS sequence"/>
</dbReference>
<evidence type="ECO:0000256" key="4">
    <source>
        <dbReference type="ARBA" id="ARBA00022679"/>
    </source>
</evidence>
<dbReference type="EC" id="2.2.1.7" evidence="10"/>
<comment type="subunit">
    <text evidence="3 10">Homodimer.</text>
</comment>
<dbReference type="InterPro" id="IPR033248">
    <property type="entry name" value="Transketolase_C"/>
</dbReference>
<dbReference type="CDD" id="cd02007">
    <property type="entry name" value="TPP_DXS"/>
    <property type="match status" value="1"/>
</dbReference>
<accession>A0A3M2LWL8</accession>
<feature type="region of interest" description="Disordered" evidence="11">
    <location>
        <begin position="628"/>
        <end position="664"/>
    </location>
</feature>
<dbReference type="EMBL" id="RFFG01000040">
    <property type="protein sequence ID" value="RMI41727.1"/>
    <property type="molecule type" value="Genomic_DNA"/>
</dbReference>
<dbReference type="Gene3D" id="3.40.50.920">
    <property type="match status" value="1"/>
</dbReference>
<protein>
    <recommendedName>
        <fullName evidence="10">1-deoxy-D-xylulose-5-phosphate synthase</fullName>
        <ecNumber evidence="10">2.2.1.7</ecNumber>
    </recommendedName>
    <alternativeName>
        <fullName evidence="10">1-deoxyxylulose-5-phosphate synthase</fullName>
        <shortName evidence="10">DXP synthase</shortName>
        <shortName evidence="10">DXPS</shortName>
    </alternativeName>
</protein>
<evidence type="ECO:0000256" key="9">
    <source>
        <dbReference type="ARBA" id="ARBA00023229"/>
    </source>
</evidence>
<dbReference type="InterPro" id="IPR005477">
    <property type="entry name" value="Dxylulose-5-P_synthase"/>
</dbReference>
<evidence type="ECO:0000256" key="11">
    <source>
        <dbReference type="SAM" id="MobiDB-lite"/>
    </source>
</evidence>
<dbReference type="UniPathway" id="UPA00064">
    <property type="reaction ID" value="UER00091"/>
</dbReference>